<dbReference type="InterPro" id="IPR033911">
    <property type="entry name" value="MetRS_core"/>
</dbReference>
<dbReference type="InterPro" id="IPR041872">
    <property type="entry name" value="Anticodon_Met"/>
</dbReference>
<dbReference type="EMBL" id="MHQL01000062">
    <property type="protein sequence ID" value="OHA01493.1"/>
    <property type="molecule type" value="Genomic_DNA"/>
</dbReference>
<dbReference type="Pfam" id="PF00133">
    <property type="entry name" value="tRNA-synt_1"/>
    <property type="match status" value="1"/>
</dbReference>
<keyword evidence="7 13" id="KW-0547">Nucleotide-binding</keyword>
<dbReference type="EC" id="6.1.1.10" evidence="3"/>
<evidence type="ECO:0000259" key="14">
    <source>
        <dbReference type="Pfam" id="PF00133"/>
    </source>
</evidence>
<evidence type="ECO:0000256" key="10">
    <source>
        <dbReference type="ARBA" id="ARBA00023146"/>
    </source>
</evidence>
<feature type="domain" description="Methionyl-tRNA synthetase anticodon-binding" evidence="16">
    <location>
        <begin position="385"/>
        <end position="470"/>
    </location>
</feature>
<dbReference type="GO" id="GO:0004825">
    <property type="term" value="F:methionine-tRNA ligase activity"/>
    <property type="evidence" value="ECO:0007669"/>
    <property type="project" value="UniProtKB-EC"/>
</dbReference>
<dbReference type="GO" id="GO:0006431">
    <property type="term" value="P:methionyl-tRNA aminoacylation"/>
    <property type="evidence" value="ECO:0007669"/>
    <property type="project" value="InterPro"/>
</dbReference>
<evidence type="ECO:0000256" key="1">
    <source>
        <dbReference type="ARBA" id="ARBA00003314"/>
    </source>
</evidence>
<gene>
    <name evidence="17" type="ORF">A3C16_05570</name>
</gene>
<evidence type="ECO:0000256" key="12">
    <source>
        <dbReference type="ARBA" id="ARBA00047469"/>
    </source>
</evidence>
<evidence type="ECO:0000256" key="3">
    <source>
        <dbReference type="ARBA" id="ARBA00012838"/>
    </source>
</evidence>
<reference evidence="17 18" key="1">
    <citation type="journal article" date="2016" name="Nat. Commun.">
        <title>Thousands of microbial genomes shed light on interconnected biogeochemical processes in an aquifer system.</title>
        <authorList>
            <person name="Anantharaman K."/>
            <person name="Brown C.T."/>
            <person name="Hug L.A."/>
            <person name="Sharon I."/>
            <person name="Castelle C.J."/>
            <person name="Probst A.J."/>
            <person name="Thomas B.C."/>
            <person name="Singh A."/>
            <person name="Wilkins M.J."/>
            <person name="Karaoz U."/>
            <person name="Brodie E.L."/>
            <person name="Williams K.H."/>
            <person name="Hubbard S.S."/>
            <person name="Banfield J.F."/>
        </authorList>
    </citation>
    <scope>NUCLEOTIDE SEQUENCE [LARGE SCALE GENOMIC DNA]</scope>
</reference>
<dbReference type="Gene3D" id="1.10.730.10">
    <property type="entry name" value="Isoleucyl-tRNA Synthetase, Domain 1"/>
    <property type="match status" value="1"/>
</dbReference>
<sequence>MTTSIPYANAGPHIGHILDPLIADVLARYHRIRGYDVRFLVGTDEHGAKIVRTAEALGQTPQTLVDENAEKYRKFHRLLHLSADDFIRTSDQKRHWPGAQKMWRTLAASGDIYRKKYRGLYCVGHEAFITEKDLVNGVCADHQKAPEAVEEENWFFKLSKYSATIGEKIRGGKFMVIPNGKKNEILALIERGLEDVSFSRPSKDLSWGVPVPDDPSQTMYVWCDALVNYISAIGYGHEDVASGELFKKWWPAHTQVIGKDNLRFHAAIWPGMLLSAGLPLPKTLLVHGFVNVDGAKISKTVGNVIMPETIIETYGVDPVRYYFLREFPSQEDGDFSYAKFEERYNGDLANGIGNLVSRVSTLGERIGRAAFNFKNDVSPDTVTACTETFGNYERHMQAFRLNEALADVWQLIGTADRFINEKKPWTEKDPAVFEKTIQEAAYFVSAIANFLSPFLPETAEKIRANIEFTNGRLAIKKSGSLFPRLG</sequence>
<evidence type="ECO:0000313" key="18">
    <source>
        <dbReference type="Proteomes" id="UP000177811"/>
    </source>
</evidence>
<comment type="catalytic activity">
    <reaction evidence="12">
        <text>tRNA(Leu) + L-leucine + ATP = L-leucyl-tRNA(Leu) + AMP + diphosphate</text>
        <dbReference type="Rhea" id="RHEA:11688"/>
        <dbReference type="Rhea" id="RHEA-COMP:9613"/>
        <dbReference type="Rhea" id="RHEA-COMP:9622"/>
        <dbReference type="ChEBI" id="CHEBI:30616"/>
        <dbReference type="ChEBI" id="CHEBI:33019"/>
        <dbReference type="ChEBI" id="CHEBI:57427"/>
        <dbReference type="ChEBI" id="CHEBI:78442"/>
        <dbReference type="ChEBI" id="CHEBI:78494"/>
        <dbReference type="ChEBI" id="CHEBI:456215"/>
        <dbReference type="EC" id="6.1.1.4"/>
    </reaction>
</comment>
<dbReference type="FunFam" id="2.170.220.10:FF:000003">
    <property type="entry name" value="Methionine--tRNA ligase"/>
    <property type="match status" value="1"/>
</dbReference>
<dbReference type="PRINTS" id="PR01041">
    <property type="entry name" value="TRNASYNTHMET"/>
</dbReference>
<dbReference type="NCBIfam" id="TIGR00398">
    <property type="entry name" value="metG"/>
    <property type="match status" value="1"/>
</dbReference>
<dbReference type="InterPro" id="IPR002300">
    <property type="entry name" value="aa-tRNA-synth_Ia"/>
</dbReference>
<dbReference type="SUPFAM" id="SSF47323">
    <property type="entry name" value="Anticodon-binding domain of a subclass of class I aminoacyl-tRNA synthetases"/>
    <property type="match status" value="1"/>
</dbReference>
<proteinExistence type="inferred from homology"/>
<dbReference type="PANTHER" id="PTHR43326:SF1">
    <property type="entry name" value="METHIONINE--TRNA LIGASE, MITOCHONDRIAL"/>
    <property type="match status" value="1"/>
</dbReference>
<dbReference type="InterPro" id="IPR014758">
    <property type="entry name" value="Met-tRNA_synth"/>
</dbReference>
<dbReference type="AlphaFoldDB" id="A0A1G2KQ63"/>
<protein>
    <recommendedName>
        <fullName evidence="4">Methionine--tRNA ligase</fullName>
        <ecNumber evidence="3">6.1.1.10</ecNumber>
    </recommendedName>
    <alternativeName>
        <fullName evidence="11">Methionyl-tRNA synthetase</fullName>
    </alternativeName>
</protein>
<name>A0A1G2KQ63_9BACT</name>
<dbReference type="InterPro" id="IPR023457">
    <property type="entry name" value="Met-tRNA_synth_2"/>
</dbReference>
<dbReference type="CDD" id="cd00814">
    <property type="entry name" value="MetRS_core"/>
    <property type="match status" value="1"/>
</dbReference>
<comment type="similarity">
    <text evidence="13">Belongs to the class-I aminoacyl-tRNA synthetase family.</text>
</comment>
<evidence type="ECO:0000256" key="7">
    <source>
        <dbReference type="ARBA" id="ARBA00022741"/>
    </source>
</evidence>
<comment type="function">
    <text evidence="1">Is required not only for elongation of protein synthesis but also for the initiation of all mRNA translation through initiator tRNA(fMet) aminoacylation.</text>
</comment>
<dbReference type="Pfam" id="PF19303">
    <property type="entry name" value="Anticodon_3"/>
    <property type="match status" value="1"/>
</dbReference>
<keyword evidence="6 13" id="KW-0436">Ligase</keyword>
<evidence type="ECO:0000256" key="11">
    <source>
        <dbReference type="ARBA" id="ARBA00030904"/>
    </source>
</evidence>
<dbReference type="Gene3D" id="2.170.220.10">
    <property type="match status" value="1"/>
</dbReference>
<keyword evidence="10 13" id="KW-0030">Aminoacyl-tRNA synthetase</keyword>
<dbReference type="Gene3D" id="3.40.50.620">
    <property type="entry name" value="HUPs"/>
    <property type="match status" value="1"/>
</dbReference>
<feature type="domain" description="Aminoacyl-tRNA synthetase class Ia" evidence="14">
    <location>
        <begin position="6"/>
        <end position="86"/>
    </location>
</feature>
<evidence type="ECO:0000256" key="5">
    <source>
        <dbReference type="ARBA" id="ARBA00022490"/>
    </source>
</evidence>
<evidence type="ECO:0000256" key="4">
    <source>
        <dbReference type="ARBA" id="ARBA00018753"/>
    </source>
</evidence>
<comment type="caution">
    <text evidence="17">The sequence shown here is derived from an EMBL/GenBank/DDBJ whole genome shotgun (WGS) entry which is preliminary data.</text>
</comment>
<dbReference type="GO" id="GO:0005524">
    <property type="term" value="F:ATP binding"/>
    <property type="evidence" value="ECO:0007669"/>
    <property type="project" value="UniProtKB-KW"/>
</dbReference>
<keyword evidence="5" id="KW-0963">Cytoplasm</keyword>
<evidence type="ECO:0000256" key="9">
    <source>
        <dbReference type="ARBA" id="ARBA00022917"/>
    </source>
</evidence>
<organism evidence="17 18">
    <name type="scientific">Candidatus Sungbacteria bacterium RIFCSPHIGHO2_02_FULL_51_29</name>
    <dbReference type="NCBI Taxonomy" id="1802273"/>
    <lineage>
        <taxon>Bacteria</taxon>
        <taxon>Candidatus Sungiibacteriota</taxon>
    </lineage>
</organism>
<feature type="domain" description="Methionyl/Leucyl tRNA synthetase" evidence="15">
    <location>
        <begin position="132"/>
        <end position="359"/>
    </location>
</feature>
<evidence type="ECO:0000256" key="2">
    <source>
        <dbReference type="ARBA" id="ARBA00004496"/>
    </source>
</evidence>
<dbReference type="Proteomes" id="UP000177811">
    <property type="component" value="Unassembled WGS sequence"/>
</dbReference>
<evidence type="ECO:0000313" key="17">
    <source>
        <dbReference type="EMBL" id="OHA01493.1"/>
    </source>
</evidence>
<evidence type="ECO:0000259" key="16">
    <source>
        <dbReference type="Pfam" id="PF19303"/>
    </source>
</evidence>
<dbReference type="SUPFAM" id="SSF52374">
    <property type="entry name" value="Nucleotidylyl transferase"/>
    <property type="match status" value="1"/>
</dbReference>
<evidence type="ECO:0000256" key="13">
    <source>
        <dbReference type="RuleBase" id="RU363035"/>
    </source>
</evidence>
<dbReference type="GO" id="GO:0004823">
    <property type="term" value="F:leucine-tRNA ligase activity"/>
    <property type="evidence" value="ECO:0007669"/>
    <property type="project" value="UniProtKB-EC"/>
</dbReference>
<dbReference type="GO" id="GO:0005737">
    <property type="term" value="C:cytoplasm"/>
    <property type="evidence" value="ECO:0007669"/>
    <property type="project" value="UniProtKB-SubCell"/>
</dbReference>
<dbReference type="InterPro" id="IPR001412">
    <property type="entry name" value="aa-tRNA-synth_I_CS"/>
</dbReference>
<dbReference type="InterPro" id="IPR009080">
    <property type="entry name" value="tRNAsynth_Ia_anticodon-bd"/>
</dbReference>
<dbReference type="PANTHER" id="PTHR43326">
    <property type="entry name" value="METHIONYL-TRNA SYNTHETASE"/>
    <property type="match status" value="1"/>
</dbReference>
<dbReference type="InterPro" id="IPR014729">
    <property type="entry name" value="Rossmann-like_a/b/a_fold"/>
</dbReference>
<comment type="subcellular location">
    <subcellularLocation>
        <location evidence="2">Cytoplasm</location>
    </subcellularLocation>
</comment>
<dbReference type="Pfam" id="PF09334">
    <property type="entry name" value="tRNA-synt_1g"/>
    <property type="match status" value="1"/>
</dbReference>
<evidence type="ECO:0000259" key="15">
    <source>
        <dbReference type="Pfam" id="PF09334"/>
    </source>
</evidence>
<accession>A0A1G2KQ63</accession>
<dbReference type="PROSITE" id="PS00178">
    <property type="entry name" value="AA_TRNA_LIGASE_I"/>
    <property type="match status" value="1"/>
</dbReference>
<keyword evidence="8 13" id="KW-0067">ATP-binding</keyword>
<evidence type="ECO:0000256" key="6">
    <source>
        <dbReference type="ARBA" id="ARBA00022598"/>
    </source>
</evidence>
<keyword evidence="9 13" id="KW-0648">Protein biosynthesis</keyword>
<dbReference type="InterPro" id="IPR015413">
    <property type="entry name" value="Methionyl/Leucyl_tRNA_Synth"/>
</dbReference>
<evidence type="ECO:0000256" key="8">
    <source>
        <dbReference type="ARBA" id="ARBA00022840"/>
    </source>
</evidence>